<reference evidence="2" key="1">
    <citation type="submission" date="2017-07" db="EMBL/GenBank/DDBJ databases">
        <title>Taro Niue Genome Assembly and Annotation.</title>
        <authorList>
            <person name="Atibalentja N."/>
            <person name="Keating K."/>
            <person name="Fields C.J."/>
        </authorList>
    </citation>
    <scope>NUCLEOTIDE SEQUENCE</scope>
    <source>
        <strain evidence="2">Niue_2</strain>
        <tissue evidence="2">Leaf</tissue>
    </source>
</reference>
<feature type="compositionally biased region" description="Basic and acidic residues" evidence="1">
    <location>
        <begin position="78"/>
        <end position="92"/>
    </location>
</feature>
<evidence type="ECO:0000313" key="3">
    <source>
        <dbReference type="Proteomes" id="UP000652761"/>
    </source>
</evidence>
<sequence>MRARSVAAGHLPTGIATCKPTGGDPFLRIYPPYRRSTAYSPPRQSWIFQTARISASLRPIGRRFSMAPWSFQARPLPRKERFQETREGDGKRIPNPGHGFVLDRPSFNFNTQHLFIYLLCSTCSFLRWDRPGQAVFSRGSIVLRPFTSAPVADPKVVVPTSMVVSLPAKAGGTSTRESEDTLVGARPCVSKDTTTRDPIATTNEGDAEVPPLGVAIGGSCLEADPRDPIAGRDLPQPSSSKGPSG</sequence>
<keyword evidence="3" id="KW-1185">Reference proteome</keyword>
<feature type="compositionally biased region" description="Polar residues" evidence="1">
    <location>
        <begin position="236"/>
        <end position="245"/>
    </location>
</feature>
<name>A0A843VXR3_COLES</name>
<evidence type="ECO:0000313" key="2">
    <source>
        <dbReference type="EMBL" id="MQL97684.1"/>
    </source>
</evidence>
<gene>
    <name evidence="2" type="ORF">Taro_030382</name>
</gene>
<dbReference type="Proteomes" id="UP000652761">
    <property type="component" value="Unassembled WGS sequence"/>
</dbReference>
<proteinExistence type="predicted"/>
<protein>
    <submittedName>
        <fullName evidence="2">Uncharacterized protein</fullName>
    </submittedName>
</protein>
<organism evidence="2 3">
    <name type="scientific">Colocasia esculenta</name>
    <name type="common">Wild taro</name>
    <name type="synonym">Arum esculentum</name>
    <dbReference type="NCBI Taxonomy" id="4460"/>
    <lineage>
        <taxon>Eukaryota</taxon>
        <taxon>Viridiplantae</taxon>
        <taxon>Streptophyta</taxon>
        <taxon>Embryophyta</taxon>
        <taxon>Tracheophyta</taxon>
        <taxon>Spermatophyta</taxon>
        <taxon>Magnoliopsida</taxon>
        <taxon>Liliopsida</taxon>
        <taxon>Araceae</taxon>
        <taxon>Aroideae</taxon>
        <taxon>Colocasieae</taxon>
        <taxon>Colocasia</taxon>
    </lineage>
</organism>
<feature type="region of interest" description="Disordered" evidence="1">
    <location>
        <begin position="188"/>
        <end position="245"/>
    </location>
</feature>
<dbReference type="EMBL" id="NMUH01002084">
    <property type="protein sequence ID" value="MQL97684.1"/>
    <property type="molecule type" value="Genomic_DNA"/>
</dbReference>
<comment type="caution">
    <text evidence="2">The sequence shown here is derived from an EMBL/GenBank/DDBJ whole genome shotgun (WGS) entry which is preliminary data.</text>
</comment>
<evidence type="ECO:0000256" key="1">
    <source>
        <dbReference type="SAM" id="MobiDB-lite"/>
    </source>
</evidence>
<feature type="region of interest" description="Disordered" evidence="1">
    <location>
        <begin position="78"/>
        <end position="97"/>
    </location>
</feature>
<accession>A0A843VXR3</accession>
<dbReference type="AlphaFoldDB" id="A0A843VXR3"/>